<evidence type="ECO:0008006" key="4">
    <source>
        <dbReference type="Google" id="ProtNLM"/>
    </source>
</evidence>
<dbReference type="RefSeq" id="WP_123131208.1">
    <property type="nucleotide sequence ID" value="NZ_RJJE01000001.1"/>
</dbReference>
<reference evidence="2 3" key="1">
    <citation type="submission" date="2018-11" db="EMBL/GenBank/DDBJ databases">
        <title>Rufibacter latericius sp. nov., isolated from water in Baiyang Lake.</title>
        <authorList>
            <person name="Yang Y."/>
        </authorList>
    </citation>
    <scope>NUCLEOTIDE SEQUENCE [LARGE SCALE GENOMIC DNA]</scope>
    <source>
        <strain evidence="2 3">MCC P1</strain>
    </source>
</reference>
<name>A0A3M9N5C4_9BACT</name>
<dbReference type="EMBL" id="RJJE01000001">
    <property type="protein sequence ID" value="RNI33010.1"/>
    <property type="molecule type" value="Genomic_DNA"/>
</dbReference>
<proteinExistence type="predicted"/>
<dbReference type="AlphaFoldDB" id="A0A3M9N5C4"/>
<evidence type="ECO:0000313" key="2">
    <source>
        <dbReference type="EMBL" id="RNI33010.1"/>
    </source>
</evidence>
<comment type="caution">
    <text evidence="2">The sequence shown here is derived from an EMBL/GenBank/DDBJ whole genome shotgun (WGS) entry which is preliminary data.</text>
</comment>
<dbReference type="OrthoDB" id="850165at2"/>
<keyword evidence="1" id="KW-0732">Signal</keyword>
<organism evidence="2 3">
    <name type="scientific">Rufibacter immobilis</name>
    <dbReference type="NCBI Taxonomy" id="1348778"/>
    <lineage>
        <taxon>Bacteria</taxon>
        <taxon>Pseudomonadati</taxon>
        <taxon>Bacteroidota</taxon>
        <taxon>Cytophagia</taxon>
        <taxon>Cytophagales</taxon>
        <taxon>Hymenobacteraceae</taxon>
        <taxon>Rufibacter</taxon>
    </lineage>
</organism>
<feature type="signal peptide" evidence="1">
    <location>
        <begin position="1"/>
        <end position="28"/>
    </location>
</feature>
<sequence length="216" mass="23830">MRLSFHPLVFCFSAVCLLLSGCVSTKHSAPLGGCLTHFKAGEKLLMAEVPGITAHESSGLYKKLEKAAREAGLQPAYAAEQEMDLRLYQVRPNADTASLAALQKLGYTYYLRVHIEGLTATQSYAHTSAEEKKDIYPATPPAYQKEEDVSKAILTFQLYTTDERRLIYTLVTQTEMRSLILPEKDGGDHAVNFSDKAMATQKAMSKGVAKLFSNCQ</sequence>
<keyword evidence="3" id="KW-1185">Reference proteome</keyword>
<accession>A0A3M9N5C4</accession>
<evidence type="ECO:0000313" key="3">
    <source>
        <dbReference type="Proteomes" id="UP000271010"/>
    </source>
</evidence>
<protein>
    <recommendedName>
        <fullName evidence="4">DUF4136 domain-containing protein</fullName>
    </recommendedName>
</protein>
<dbReference type="Proteomes" id="UP000271010">
    <property type="component" value="Unassembled WGS sequence"/>
</dbReference>
<gene>
    <name evidence="2" type="ORF">EFA69_00890</name>
</gene>
<evidence type="ECO:0000256" key="1">
    <source>
        <dbReference type="SAM" id="SignalP"/>
    </source>
</evidence>
<feature type="chain" id="PRO_5018059782" description="DUF4136 domain-containing protein" evidence="1">
    <location>
        <begin position="29"/>
        <end position="216"/>
    </location>
</feature>
<dbReference type="PROSITE" id="PS51257">
    <property type="entry name" value="PROKAR_LIPOPROTEIN"/>
    <property type="match status" value="1"/>
</dbReference>